<evidence type="ECO:0000256" key="6">
    <source>
        <dbReference type="ARBA" id="ARBA00022801"/>
    </source>
</evidence>
<dbReference type="GO" id="GO:0007586">
    <property type="term" value="P:digestion"/>
    <property type="evidence" value="ECO:0007669"/>
    <property type="project" value="UniProtKB-KW"/>
</dbReference>
<dbReference type="InterPro" id="IPR018114">
    <property type="entry name" value="TRYPSIN_HIS"/>
</dbReference>
<evidence type="ECO:0000256" key="10">
    <source>
        <dbReference type="ARBA" id="ARBA00036320"/>
    </source>
</evidence>
<sequence length="298" mass="32970">MYLNNLIKLKVENSTLLKEFREGAFGIRRTKSCLGRSPVDLTLEQTINADAAAKISAIEDPEGRVVGGTDAPDGALPYQVSLQRSDQNNFAFCGGAIIANRWILTAAHCLQGVSAKDLSVLAGTNSKRSGGIRYKVDKIINHEKYTNRPNVNDIALLRTTENIKFTEKVKAIEIATEDPKPGDLCKLSGWGFTTQNKRRSPDRLQWLDVKIISEKDCKTSDLKRFEKIFPITENHICTLNKIGEGTCQGDSGGSLVCNNKSCGIVSWNIPCARGKPDVYTRTTKYSTWIKDNMEANKP</sequence>
<proteinExistence type="inferred from homology"/>
<evidence type="ECO:0000256" key="1">
    <source>
        <dbReference type="ARBA" id="ARBA00004613"/>
    </source>
</evidence>
<gene>
    <name evidence="14" type="ORF">PMACD_LOCUS9743</name>
</gene>
<dbReference type="SUPFAM" id="SSF50494">
    <property type="entry name" value="Trypsin-like serine proteases"/>
    <property type="match status" value="1"/>
</dbReference>
<dbReference type="Pfam" id="PF00089">
    <property type="entry name" value="Trypsin"/>
    <property type="match status" value="1"/>
</dbReference>
<dbReference type="GO" id="GO:0016485">
    <property type="term" value="P:protein processing"/>
    <property type="evidence" value="ECO:0007669"/>
    <property type="project" value="UniProtKB-ARBA"/>
</dbReference>
<evidence type="ECO:0000256" key="5">
    <source>
        <dbReference type="ARBA" id="ARBA00022757"/>
    </source>
</evidence>
<dbReference type="InterPro" id="IPR001254">
    <property type="entry name" value="Trypsin_dom"/>
</dbReference>
<keyword evidence="6 12" id="KW-0378">Hydrolase</keyword>
<dbReference type="InterPro" id="IPR043504">
    <property type="entry name" value="Peptidase_S1_PA_chymotrypsin"/>
</dbReference>
<feature type="domain" description="Peptidase S1" evidence="13">
    <location>
        <begin position="65"/>
        <end position="294"/>
    </location>
</feature>
<keyword evidence="15" id="KW-1185">Reference proteome</keyword>
<accession>A0A821U427</accession>
<dbReference type="PANTHER" id="PTHR24276:SF97">
    <property type="entry name" value="GH13245P2-RELATED"/>
    <property type="match status" value="1"/>
</dbReference>
<dbReference type="PANTHER" id="PTHR24276">
    <property type="entry name" value="POLYSERASE-RELATED"/>
    <property type="match status" value="1"/>
</dbReference>
<reference evidence="14" key="1">
    <citation type="submission" date="2021-02" db="EMBL/GenBank/DDBJ databases">
        <authorList>
            <person name="Steward A R."/>
        </authorList>
    </citation>
    <scope>NUCLEOTIDE SEQUENCE</scope>
</reference>
<keyword evidence="9" id="KW-1015">Disulfide bond</keyword>
<dbReference type="GO" id="GO:0005576">
    <property type="term" value="C:extracellular region"/>
    <property type="evidence" value="ECO:0007669"/>
    <property type="project" value="UniProtKB-SubCell"/>
</dbReference>
<dbReference type="PRINTS" id="PR00722">
    <property type="entry name" value="CHYMOTRYPSIN"/>
</dbReference>
<comment type="similarity">
    <text evidence="2">Belongs to the peptidase S1 family.</text>
</comment>
<organism evidence="14 15">
    <name type="scientific">Pieris macdunnoughi</name>
    <dbReference type="NCBI Taxonomy" id="345717"/>
    <lineage>
        <taxon>Eukaryota</taxon>
        <taxon>Metazoa</taxon>
        <taxon>Ecdysozoa</taxon>
        <taxon>Arthropoda</taxon>
        <taxon>Hexapoda</taxon>
        <taxon>Insecta</taxon>
        <taxon>Pterygota</taxon>
        <taxon>Neoptera</taxon>
        <taxon>Endopterygota</taxon>
        <taxon>Lepidoptera</taxon>
        <taxon>Glossata</taxon>
        <taxon>Ditrysia</taxon>
        <taxon>Papilionoidea</taxon>
        <taxon>Pieridae</taxon>
        <taxon>Pierinae</taxon>
        <taxon>Pieris</taxon>
    </lineage>
</organism>
<evidence type="ECO:0000313" key="15">
    <source>
        <dbReference type="Proteomes" id="UP000663880"/>
    </source>
</evidence>
<evidence type="ECO:0000256" key="7">
    <source>
        <dbReference type="ARBA" id="ARBA00022825"/>
    </source>
</evidence>
<keyword evidence="3" id="KW-0964">Secreted</keyword>
<evidence type="ECO:0000256" key="4">
    <source>
        <dbReference type="ARBA" id="ARBA00022670"/>
    </source>
</evidence>
<keyword evidence="4 12" id="KW-0645">Protease</keyword>
<dbReference type="Gene3D" id="2.40.10.10">
    <property type="entry name" value="Trypsin-like serine proteases"/>
    <property type="match status" value="1"/>
</dbReference>
<evidence type="ECO:0000256" key="3">
    <source>
        <dbReference type="ARBA" id="ARBA00022525"/>
    </source>
</evidence>
<dbReference type="FunFam" id="2.40.10.10:FF:000047">
    <property type="entry name" value="Trypsin eta"/>
    <property type="match status" value="1"/>
</dbReference>
<evidence type="ECO:0000256" key="11">
    <source>
        <dbReference type="ARBA" id="ARBA00038868"/>
    </source>
</evidence>
<dbReference type="PROSITE" id="PS00134">
    <property type="entry name" value="TRYPSIN_HIS"/>
    <property type="match status" value="1"/>
</dbReference>
<evidence type="ECO:0000256" key="8">
    <source>
        <dbReference type="ARBA" id="ARBA00023145"/>
    </source>
</evidence>
<dbReference type="InterPro" id="IPR050430">
    <property type="entry name" value="Peptidase_S1"/>
</dbReference>
<dbReference type="InterPro" id="IPR001314">
    <property type="entry name" value="Peptidase_S1A"/>
</dbReference>
<dbReference type="InterPro" id="IPR033116">
    <property type="entry name" value="TRYPSIN_SER"/>
</dbReference>
<dbReference type="CDD" id="cd00190">
    <property type="entry name" value="Tryp_SPc"/>
    <property type="match status" value="1"/>
</dbReference>
<protein>
    <recommendedName>
        <fullName evidence="11">trypsin</fullName>
        <ecNumber evidence="11">3.4.21.4</ecNumber>
    </recommendedName>
</protein>
<dbReference type="EC" id="3.4.21.4" evidence="11"/>
<evidence type="ECO:0000256" key="9">
    <source>
        <dbReference type="ARBA" id="ARBA00023157"/>
    </source>
</evidence>
<dbReference type="AlphaFoldDB" id="A0A821U427"/>
<comment type="caution">
    <text evidence="14">The sequence shown here is derived from an EMBL/GenBank/DDBJ whole genome shotgun (WGS) entry which is preliminary data.</text>
</comment>
<keyword evidence="5" id="KW-0222">Digestion</keyword>
<comment type="subcellular location">
    <subcellularLocation>
        <location evidence="1">Secreted</location>
    </subcellularLocation>
</comment>
<dbReference type="PROSITE" id="PS50240">
    <property type="entry name" value="TRYPSIN_DOM"/>
    <property type="match status" value="1"/>
</dbReference>
<keyword evidence="8" id="KW-0865">Zymogen</keyword>
<dbReference type="GO" id="GO:0004252">
    <property type="term" value="F:serine-type endopeptidase activity"/>
    <property type="evidence" value="ECO:0007669"/>
    <property type="project" value="UniProtKB-EC"/>
</dbReference>
<dbReference type="PROSITE" id="PS00135">
    <property type="entry name" value="TRYPSIN_SER"/>
    <property type="match status" value="1"/>
</dbReference>
<dbReference type="Proteomes" id="UP000663880">
    <property type="component" value="Unassembled WGS sequence"/>
</dbReference>
<evidence type="ECO:0000313" key="14">
    <source>
        <dbReference type="EMBL" id="CAF4882601.1"/>
    </source>
</evidence>
<dbReference type="OrthoDB" id="6887300at2759"/>
<evidence type="ECO:0000256" key="12">
    <source>
        <dbReference type="RuleBase" id="RU363034"/>
    </source>
</evidence>
<dbReference type="InterPro" id="IPR009003">
    <property type="entry name" value="Peptidase_S1_PA"/>
</dbReference>
<comment type="catalytic activity">
    <reaction evidence="10">
        <text>Preferential cleavage: Arg-|-Xaa, Lys-|-Xaa.</text>
        <dbReference type="EC" id="3.4.21.4"/>
    </reaction>
</comment>
<evidence type="ECO:0000256" key="2">
    <source>
        <dbReference type="ARBA" id="ARBA00007664"/>
    </source>
</evidence>
<dbReference type="SMART" id="SM00020">
    <property type="entry name" value="Tryp_SPc"/>
    <property type="match status" value="1"/>
</dbReference>
<keyword evidence="7 12" id="KW-0720">Serine protease</keyword>
<name>A0A821U427_9NEOP</name>
<dbReference type="EMBL" id="CAJOBZ010000028">
    <property type="protein sequence ID" value="CAF4882601.1"/>
    <property type="molecule type" value="Genomic_DNA"/>
</dbReference>
<evidence type="ECO:0000259" key="13">
    <source>
        <dbReference type="PROSITE" id="PS50240"/>
    </source>
</evidence>